<reference evidence="1" key="2">
    <citation type="journal article" date="2022" name="New Phytol.">
        <title>Evolutionary transition to the ectomycorrhizal habit in the genomes of a hyperdiverse lineage of mushroom-forming fungi.</title>
        <authorList>
            <person name="Looney B."/>
            <person name="Miyauchi S."/>
            <person name="Morin E."/>
            <person name="Drula E."/>
            <person name="Courty P.E."/>
            <person name="Kohler A."/>
            <person name="Kuo A."/>
            <person name="LaButti K."/>
            <person name="Pangilinan J."/>
            <person name="Lipzen A."/>
            <person name="Riley R."/>
            <person name="Andreopoulos W."/>
            <person name="He G."/>
            <person name="Johnson J."/>
            <person name="Nolan M."/>
            <person name="Tritt A."/>
            <person name="Barry K.W."/>
            <person name="Grigoriev I.V."/>
            <person name="Nagy L.G."/>
            <person name="Hibbett D."/>
            <person name="Henrissat B."/>
            <person name="Matheny P.B."/>
            <person name="Labbe J."/>
            <person name="Martin F.M."/>
        </authorList>
    </citation>
    <scope>NUCLEOTIDE SEQUENCE</scope>
    <source>
        <strain evidence="1">EC-137</strain>
    </source>
</reference>
<accession>A0ACB8QD81</accession>
<dbReference type="EMBL" id="MU273670">
    <property type="protein sequence ID" value="KAI0029530.1"/>
    <property type="molecule type" value="Genomic_DNA"/>
</dbReference>
<keyword evidence="2" id="KW-1185">Reference proteome</keyword>
<sequence>MHAVARRLASAIRRASTTYTRSQNAAAVARARCLHVRRQLPYIIDDGMGRFLSPEGLRSIAVEYQQGLIDRLNDEIRDTRFFNRPVAQIVIESALDPKAGLTFNYASEALNNDFFLHCLPPVDGRPNHEDAVITDKLGLTINAQYGTLGHLKTAFSAAAMGMFSSGWVWCVCDPRGNLGIIATYGAGTLLVSDRQQRFDPSYKFELGGKYDGLGPSDKAEAFAFSRDVEPPSEPHSANPYAPLTGAPASSPTSGVTRTPPPITPSTPSRALHTTTRLLKSPVRGPSAHSDPRSLFNAHRQGTGATAVAEQSERNVTTDFKTLGDVLYPLFCVPTSAHAWMGAGYGVWGKERFLANFWDVLDWERVTTVYQAVAPDSIQNTHRTGGGSWVA</sequence>
<proteinExistence type="predicted"/>
<comment type="caution">
    <text evidence="1">The sequence shown here is derived from an EMBL/GenBank/DDBJ whole genome shotgun (WGS) entry which is preliminary data.</text>
</comment>
<protein>
    <submittedName>
        <fullName evidence="1">Uncharacterized protein</fullName>
    </submittedName>
</protein>
<evidence type="ECO:0000313" key="1">
    <source>
        <dbReference type="EMBL" id="KAI0029530.1"/>
    </source>
</evidence>
<gene>
    <name evidence="1" type="ORF">K488DRAFT_80113</name>
</gene>
<evidence type="ECO:0000313" key="2">
    <source>
        <dbReference type="Proteomes" id="UP000814128"/>
    </source>
</evidence>
<dbReference type="Proteomes" id="UP000814128">
    <property type="component" value="Unassembled WGS sequence"/>
</dbReference>
<organism evidence="1 2">
    <name type="scientific">Vararia minispora EC-137</name>
    <dbReference type="NCBI Taxonomy" id="1314806"/>
    <lineage>
        <taxon>Eukaryota</taxon>
        <taxon>Fungi</taxon>
        <taxon>Dikarya</taxon>
        <taxon>Basidiomycota</taxon>
        <taxon>Agaricomycotina</taxon>
        <taxon>Agaricomycetes</taxon>
        <taxon>Russulales</taxon>
        <taxon>Lachnocladiaceae</taxon>
        <taxon>Vararia</taxon>
    </lineage>
</organism>
<name>A0ACB8QD81_9AGAM</name>
<reference evidence="1" key="1">
    <citation type="submission" date="2021-02" db="EMBL/GenBank/DDBJ databases">
        <authorList>
            <consortium name="DOE Joint Genome Institute"/>
            <person name="Ahrendt S."/>
            <person name="Looney B.P."/>
            <person name="Miyauchi S."/>
            <person name="Morin E."/>
            <person name="Drula E."/>
            <person name="Courty P.E."/>
            <person name="Chicoki N."/>
            <person name="Fauchery L."/>
            <person name="Kohler A."/>
            <person name="Kuo A."/>
            <person name="Labutti K."/>
            <person name="Pangilinan J."/>
            <person name="Lipzen A."/>
            <person name="Riley R."/>
            <person name="Andreopoulos W."/>
            <person name="He G."/>
            <person name="Johnson J."/>
            <person name="Barry K.W."/>
            <person name="Grigoriev I.V."/>
            <person name="Nagy L."/>
            <person name="Hibbett D."/>
            <person name="Henrissat B."/>
            <person name="Matheny P.B."/>
            <person name="Labbe J."/>
            <person name="Martin F."/>
        </authorList>
    </citation>
    <scope>NUCLEOTIDE SEQUENCE</scope>
    <source>
        <strain evidence="1">EC-137</strain>
    </source>
</reference>